<accession>A0ABN3XRZ0</accession>
<name>A0ABN3XRZ0_9ACTN</name>
<feature type="compositionally biased region" description="Low complexity" evidence="1">
    <location>
        <begin position="1"/>
        <end position="12"/>
    </location>
</feature>
<evidence type="ECO:0000313" key="2">
    <source>
        <dbReference type="EMBL" id="GAA2991624.1"/>
    </source>
</evidence>
<protein>
    <submittedName>
        <fullName evidence="2">Uncharacterized protein</fullName>
    </submittedName>
</protein>
<reference evidence="2 3" key="1">
    <citation type="journal article" date="2019" name="Int. J. Syst. Evol. Microbiol.">
        <title>The Global Catalogue of Microorganisms (GCM) 10K type strain sequencing project: providing services to taxonomists for standard genome sequencing and annotation.</title>
        <authorList>
            <consortium name="The Broad Institute Genomics Platform"/>
            <consortium name="The Broad Institute Genome Sequencing Center for Infectious Disease"/>
            <person name="Wu L."/>
            <person name="Ma J."/>
        </authorList>
    </citation>
    <scope>NUCLEOTIDE SEQUENCE [LARGE SCALE GENOMIC DNA]</scope>
    <source>
        <strain evidence="2 3">JCM 3106</strain>
    </source>
</reference>
<evidence type="ECO:0000256" key="1">
    <source>
        <dbReference type="SAM" id="MobiDB-lite"/>
    </source>
</evidence>
<gene>
    <name evidence="2" type="ORF">GCM10017559_09530</name>
</gene>
<comment type="caution">
    <text evidence="2">The sequence shown here is derived from an EMBL/GenBank/DDBJ whole genome shotgun (WGS) entry which is preliminary data.</text>
</comment>
<keyword evidence="3" id="KW-1185">Reference proteome</keyword>
<dbReference type="EMBL" id="BAAAWD010000006">
    <property type="protein sequence ID" value="GAA2991624.1"/>
    <property type="molecule type" value="Genomic_DNA"/>
</dbReference>
<feature type="region of interest" description="Disordered" evidence="1">
    <location>
        <begin position="44"/>
        <end position="88"/>
    </location>
</feature>
<dbReference type="Proteomes" id="UP001499930">
    <property type="component" value="Unassembled WGS sequence"/>
</dbReference>
<sequence length="88" mass="8937">MAGRKAVGAPRSGDGGGDGLAVLGQAGELVPVPDLHAELAGTLGQDLGDAGLGDEQREERVVLQRGQVQGQRAEDEAGGGPRGGRRRR</sequence>
<proteinExistence type="predicted"/>
<organism evidence="2 3">
    <name type="scientific">Streptosporangium longisporum</name>
    <dbReference type="NCBI Taxonomy" id="46187"/>
    <lineage>
        <taxon>Bacteria</taxon>
        <taxon>Bacillati</taxon>
        <taxon>Actinomycetota</taxon>
        <taxon>Actinomycetes</taxon>
        <taxon>Streptosporangiales</taxon>
        <taxon>Streptosporangiaceae</taxon>
        <taxon>Streptosporangium</taxon>
    </lineage>
</organism>
<feature type="region of interest" description="Disordered" evidence="1">
    <location>
        <begin position="1"/>
        <end position="20"/>
    </location>
</feature>
<evidence type="ECO:0000313" key="3">
    <source>
        <dbReference type="Proteomes" id="UP001499930"/>
    </source>
</evidence>